<name>A0ABT3SWA4_9GAMM</name>
<gene>
    <name evidence="5" type="ORF">EYC87_11860</name>
</gene>
<feature type="chain" id="PRO_5046192492" description="Alkaline phosphatase" evidence="2">
    <location>
        <begin position="27"/>
        <end position="665"/>
    </location>
</feature>
<sequence length="665" mass="73475">MPISRRTVLGLLSSSTFLLTAGSLGASSSPGPTLALRFPQGVASADPQPTAVMLWTRAVPEATADETSVQVQLSLDSDFSTLVAQETVATSREHDFTIRILVRELNPDTRYYYRFVGANSTSRIGRTRTAPAPGQERNVNMAFVSCQSYEQAYYGSWARMLADDKAKSDSEQIDFVLHLGDFIYERSWPKLANDMPVPRPLPPFPDGVQQDEYSYALTLADYRHLYKTYLSDPNLQEARARWPFICTWDDHEFSNDSYQVYTTYRESPVAESERKVAANRAWFEFIPAVLDELEEQPAHNFRKPSTNVTSSNDGAIESLCIYRQLNWGKYLDILLTDSRSYRSPACLPDDFAESLGLVMSSVQLVEMADAGDEYNNGNPPATLPYADGNTPNPGKGRAPGSLLGESQRDWLLQGLSSAEVPWKLWANALPMIPMRLDLSTLPFTDYEDGIFHLDAWAGYPHELGLIMKQLQAEEVTGVVSFSGDHHMHGAGALRHNANDTEAKPVAVDFSVAGISSQPMFEELYKVGSQSHPDFAALVYRLEEGEVTPTWNMTMLDGALASFAYSQTGLRAPARWLGPNGANPDLKYLDSTANGYGLAQFSAEHLKVSMVTMESLLSPFESAPQIKHIAHFELPIWSAANSPELSEPVFEGGASFPFTPPDPAAT</sequence>
<dbReference type="PANTHER" id="PTHR43606:SF2">
    <property type="entry name" value="ALKALINE PHOSPHATASE FAMILY PROTEIN (AFU_ORTHOLOGUE AFUA_5G03860)"/>
    <property type="match status" value="1"/>
</dbReference>
<accession>A0ABT3SWA4</accession>
<dbReference type="Gene3D" id="3.60.21.70">
    <property type="entry name" value="PhoD-like phosphatase"/>
    <property type="match status" value="1"/>
</dbReference>
<feature type="domain" description="Phospholipase D N-terminal" evidence="4">
    <location>
        <begin position="40"/>
        <end position="129"/>
    </location>
</feature>
<feature type="signal peptide" evidence="2">
    <location>
        <begin position="1"/>
        <end position="26"/>
    </location>
</feature>
<evidence type="ECO:0000259" key="4">
    <source>
        <dbReference type="Pfam" id="PF16655"/>
    </source>
</evidence>
<dbReference type="Pfam" id="PF09423">
    <property type="entry name" value="PhoD"/>
    <property type="match status" value="1"/>
</dbReference>
<feature type="region of interest" description="Disordered" evidence="1">
    <location>
        <begin position="377"/>
        <end position="401"/>
    </location>
</feature>
<evidence type="ECO:0008006" key="7">
    <source>
        <dbReference type="Google" id="ProtNLM"/>
    </source>
</evidence>
<feature type="domain" description="PhoD-like phosphatase metallophosphatase" evidence="3">
    <location>
        <begin position="141"/>
        <end position="524"/>
    </location>
</feature>
<dbReference type="RefSeq" id="WP_279253070.1">
    <property type="nucleotide sequence ID" value="NZ_SHNP01000004.1"/>
</dbReference>
<dbReference type="CDD" id="cd07389">
    <property type="entry name" value="MPP_PhoD"/>
    <property type="match status" value="1"/>
</dbReference>
<evidence type="ECO:0000313" key="5">
    <source>
        <dbReference type="EMBL" id="MCX2974278.1"/>
    </source>
</evidence>
<proteinExistence type="predicted"/>
<comment type="caution">
    <text evidence="5">The sequence shown here is derived from an EMBL/GenBank/DDBJ whole genome shotgun (WGS) entry which is preliminary data.</text>
</comment>
<dbReference type="InterPro" id="IPR052900">
    <property type="entry name" value="Phospholipid_Metab_Enz"/>
</dbReference>
<dbReference type="Proteomes" id="UP001143307">
    <property type="component" value="Unassembled WGS sequence"/>
</dbReference>
<keyword evidence="6" id="KW-1185">Reference proteome</keyword>
<dbReference type="InterPro" id="IPR032093">
    <property type="entry name" value="PhoD_N"/>
</dbReference>
<dbReference type="InterPro" id="IPR029052">
    <property type="entry name" value="Metallo-depent_PP-like"/>
</dbReference>
<dbReference type="EMBL" id="SHNP01000004">
    <property type="protein sequence ID" value="MCX2974278.1"/>
    <property type="molecule type" value="Genomic_DNA"/>
</dbReference>
<evidence type="ECO:0000256" key="2">
    <source>
        <dbReference type="SAM" id="SignalP"/>
    </source>
</evidence>
<dbReference type="InterPro" id="IPR018946">
    <property type="entry name" value="PhoD-like_MPP"/>
</dbReference>
<dbReference type="SUPFAM" id="SSF56300">
    <property type="entry name" value="Metallo-dependent phosphatases"/>
    <property type="match status" value="1"/>
</dbReference>
<dbReference type="InterPro" id="IPR038607">
    <property type="entry name" value="PhoD-like_sf"/>
</dbReference>
<organism evidence="5 6">
    <name type="scientific">Candidatus Seongchinamella marina</name>
    <dbReference type="NCBI Taxonomy" id="2518990"/>
    <lineage>
        <taxon>Bacteria</taxon>
        <taxon>Pseudomonadati</taxon>
        <taxon>Pseudomonadota</taxon>
        <taxon>Gammaproteobacteria</taxon>
        <taxon>Cellvibrionales</taxon>
        <taxon>Halieaceae</taxon>
        <taxon>Seongchinamella</taxon>
    </lineage>
</organism>
<evidence type="ECO:0000313" key="6">
    <source>
        <dbReference type="Proteomes" id="UP001143307"/>
    </source>
</evidence>
<evidence type="ECO:0000256" key="1">
    <source>
        <dbReference type="SAM" id="MobiDB-lite"/>
    </source>
</evidence>
<keyword evidence="2" id="KW-0732">Signal</keyword>
<protein>
    <recommendedName>
        <fullName evidence="7">Alkaline phosphatase</fullName>
    </recommendedName>
</protein>
<reference evidence="5" key="1">
    <citation type="submission" date="2019-02" db="EMBL/GenBank/DDBJ databases">
        <authorList>
            <person name="Li S.-H."/>
        </authorList>
    </citation>
    <scope>NUCLEOTIDE SEQUENCE</scope>
    <source>
        <strain evidence="5">IMCC8485</strain>
    </source>
</reference>
<dbReference type="PANTHER" id="PTHR43606">
    <property type="entry name" value="PHOSPHATASE, PUTATIVE (AFU_ORTHOLOGUE AFUA_6G08710)-RELATED"/>
    <property type="match status" value="1"/>
</dbReference>
<dbReference type="Gene3D" id="2.60.40.380">
    <property type="entry name" value="Purple acid phosphatase-like, N-terminal"/>
    <property type="match status" value="1"/>
</dbReference>
<evidence type="ECO:0000259" key="3">
    <source>
        <dbReference type="Pfam" id="PF09423"/>
    </source>
</evidence>
<dbReference type="Pfam" id="PF16655">
    <property type="entry name" value="PhoD_N"/>
    <property type="match status" value="1"/>
</dbReference>